<dbReference type="AlphaFoldDB" id="A0A2K8T9Q6"/>
<proteinExistence type="predicted"/>
<name>A0A2K8T9Q6_9NOSO</name>
<protein>
    <submittedName>
        <fullName evidence="1">Transposase</fullName>
    </submittedName>
</protein>
<keyword evidence="1" id="KW-0614">Plasmid</keyword>
<organism evidence="1 2">
    <name type="scientific">Nostoc flagelliforme CCNUN1</name>
    <dbReference type="NCBI Taxonomy" id="2038116"/>
    <lineage>
        <taxon>Bacteria</taxon>
        <taxon>Bacillati</taxon>
        <taxon>Cyanobacteriota</taxon>
        <taxon>Cyanophyceae</taxon>
        <taxon>Nostocales</taxon>
        <taxon>Nostocaceae</taxon>
        <taxon>Nostoc</taxon>
    </lineage>
</organism>
<evidence type="ECO:0000313" key="2">
    <source>
        <dbReference type="Proteomes" id="UP000232003"/>
    </source>
</evidence>
<geneLocation type="plasmid" evidence="2">
    <name>pnfsy08</name>
</geneLocation>
<sequence>MPKYCSEMNPIELEWQHLKKDELAGRMFDDEYHHCLRSN</sequence>
<reference evidence="1 2" key="1">
    <citation type="submission" date="2017-11" db="EMBL/GenBank/DDBJ databases">
        <title>Complete genome of a free-living desiccation-tolerant cyanobacterium and its photosynthetic adaptation to extreme terrestrial habitat.</title>
        <authorList>
            <person name="Shang J."/>
        </authorList>
    </citation>
    <scope>NUCLEOTIDE SEQUENCE [LARGE SCALE GENOMIC DNA]</scope>
    <source>
        <strain evidence="1 2">CCNUN1</strain>
        <plasmid evidence="2">pnfsy08</plasmid>
    </source>
</reference>
<gene>
    <name evidence="1" type="ORF">COO91_10613</name>
</gene>
<dbReference type="KEGG" id="nfl:COO91_10613"/>
<keyword evidence="2" id="KW-1185">Reference proteome</keyword>
<evidence type="ECO:0000313" key="1">
    <source>
        <dbReference type="EMBL" id="AUB44390.1"/>
    </source>
</evidence>
<dbReference type="EMBL" id="CP024793">
    <property type="protein sequence ID" value="AUB44390.1"/>
    <property type="molecule type" value="Genomic_DNA"/>
</dbReference>
<dbReference type="Proteomes" id="UP000232003">
    <property type="component" value="Plasmid pNFSY08"/>
</dbReference>
<accession>A0A2K8T9Q6</accession>